<dbReference type="InterPro" id="IPR010603">
    <property type="entry name" value="Znf_CppX_C4"/>
</dbReference>
<comment type="similarity">
    <text evidence="1">Belongs to the ClpX chaperone family.</text>
</comment>
<proteinExistence type="inferred from homology"/>
<keyword evidence="1" id="KW-0143">Chaperone</keyword>
<gene>
    <name evidence="3" type="ORF">ACFP1K_31130</name>
</gene>
<sequence>MTATTLDEQQIRCSFCAKSKTEVNKLVAGPGVFICDTCVELCITVLDLPKSASAVEIPWSDSMTDEQILEFLPRIGAVSAQVDASLRLWVERLRDRGVTWARIGAALGMARQSAWEKFSGEE</sequence>
<dbReference type="Pfam" id="PF06689">
    <property type="entry name" value="zf-C4_ClpX"/>
    <property type="match status" value="1"/>
</dbReference>
<dbReference type="EMBL" id="JBHSRF010000066">
    <property type="protein sequence ID" value="MFC6085655.1"/>
    <property type="molecule type" value="Genomic_DNA"/>
</dbReference>
<dbReference type="RefSeq" id="WP_380760020.1">
    <property type="nucleotide sequence ID" value="NZ_JBHSRF010000066.1"/>
</dbReference>
<feature type="binding site" evidence="1">
    <location>
        <position position="16"/>
    </location>
    <ligand>
        <name>Zn(2+)</name>
        <dbReference type="ChEBI" id="CHEBI:29105"/>
    </ligand>
</feature>
<dbReference type="SMART" id="SM00994">
    <property type="entry name" value="zf-C4_ClpX"/>
    <property type="match status" value="1"/>
</dbReference>
<dbReference type="Gene3D" id="6.20.220.10">
    <property type="entry name" value="ClpX chaperone, C4-type zinc finger domain"/>
    <property type="match status" value="1"/>
</dbReference>
<comment type="caution">
    <text evidence="3">The sequence shown here is derived from an EMBL/GenBank/DDBJ whole genome shotgun (WGS) entry which is preliminary data.</text>
</comment>
<name>A0ABW1NS23_9ACTN</name>
<evidence type="ECO:0000313" key="3">
    <source>
        <dbReference type="EMBL" id="MFC6085655.1"/>
    </source>
</evidence>
<feature type="binding site" evidence="1">
    <location>
        <position position="35"/>
    </location>
    <ligand>
        <name>Zn(2+)</name>
        <dbReference type="ChEBI" id="CHEBI:29105"/>
    </ligand>
</feature>
<keyword evidence="4" id="KW-1185">Reference proteome</keyword>
<evidence type="ECO:0000256" key="1">
    <source>
        <dbReference type="PROSITE-ProRule" id="PRU01250"/>
    </source>
</evidence>
<feature type="binding site" evidence="1">
    <location>
        <position position="13"/>
    </location>
    <ligand>
        <name>Zn(2+)</name>
        <dbReference type="ChEBI" id="CHEBI:29105"/>
    </ligand>
</feature>
<accession>A0ABW1NS23</accession>
<reference evidence="4" key="1">
    <citation type="journal article" date="2019" name="Int. J. Syst. Evol. Microbiol.">
        <title>The Global Catalogue of Microorganisms (GCM) 10K type strain sequencing project: providing services to taxonomists for standard genome sequencing and annotation.</title>
        <authorList>
            <consortium name="The Broad Institute Genomics Platform"/>
            <consortium name="The Broad Institute Genome Sequencing Center for Infectious Disease"/>
            <person name="Wu L."/>
            <person name="Ma J."/>
        </authorList>
    </citation>
    <scope>NUCLEOTIDE SEQUENCE [LARGE SCALE GENOMIC DNA]</scope>
    <source>
        <strain evidence="4">JCM 30346</strain>
    </source>
</reference>
<dbReference type="PROSITE" id="PS51902">
    <property type="entry name" value="CLPX_ZB"/>
    <property type="match status" value="1"/>
</dbReference>
<feature type="domain" description="ClpX-type ZB" evidence="2">
    <location>
        <begin position="1"/>
        <end position="54"/>
    </location>
</feature>
<evidence type="ECO:0000313" key="4">
    <source>
        <dbReference type="Proteomes" id="UP001596137"/>
    </source>
</evidence>
<protein>
    <submittedName>
        <fullName evidence="3">ClpX C4-type zinc finger protein</fullName>
    </submittedName>
</protein>
<keyword evidence="1" id="KW-0479">Metal-binding</keyword>
<dbReference type="InterPro" id="IPR059188">
    <property type="entry name" value="Znf_CLPX-like"/>
</dbReference>
<dbReference type="SUPFAM" id="SSF57716">
    <property type="entry name" value="Glucocorticoid receptor-like (DNA-binding domain)"/>
    <property type="match status" value="1"/>
</dbReference>
<organism evidence="3 4">
    <name type="scientific">Sphaerisporangium aureirubrum</name>
    <dbReference type="NCBI Taxonomy" id="1544736"/>
    <lineage>
        <taxon>Bacteria</taxon>
        <taxon>Bacillati</taxon>
        <taxon>Actinomycetota</taxon>
        <taxon>Actinomycetes</taxon>
        <taxon>Streptosporangiales</taxon>
        <taxon>Streptosporangiaceae</taxon>
        <taxon>Sphaerisporangium</taxon>
    </lineage>
</organism>
<dbReference type="Proteomes" id="UP001596137">
    <property type="component" value="Unassembled WGS sequence"/>
</dbReference>
<keyword evidence="1" id="KW-0862">Zinc</keyword>
<feature type="binding site" evidence="1">
    <location>
        <position position="38"/>
    </location>
    <ligand>
        <name>Zn(2+)</name>
        <dbReference type="ChEBI" id="CHEBI:29105"/>
    </ligand>
</feature>
<evidence type="ECO:0000259" key="2">
    <source>
        <dbReference type="PROSITE" id="PS51902"/>
    </source>
</evidence>
<dbReference type="InterPro" id="IPR038366">
    <property type="entry name" value="Znf_CppX_C4_sf"/>
</dbReference>